<protein>
    <recommendedName>
        <fullName evidence="3">SMODS and SLOG-associating 2TM effector domain-containing protein</fullName>
    </recommendedName>
</protein>
<keyword evidence="2" id="KW-0472">Membrane</keyword>
<dbReference type="PANTHER" id="PTHR38793">
    <property type="entry name" value="SLATT_FUNGAL DOMAIN-CONTAINING PROTEIN-RELATED"/>
    <property type="match status" value="1"/>
</dbReference>
<dbReference type="Proteomes" id="UP000325434">
    <property type="component" value="Unassembled WGS sequence"/>
</dbReference>
<sequence length="264" mass="29971">MAGSEQTKLPSASSAQSELPQTGQEETASSQDQQDPRNQDRQKQHRKGRTRRELSEEESIYVSELQLRFLRPARTCQFIRRACGCFSRLSKKPSRGIVLGRESYQVYANATSRIYNESECEMTREEGLYIFTYWLVWILVIIQLMVSAVITAFTASNDQNLNHIPVAVLGGVNFLLTSLLGFLRVEPERRWQNAAEYRRVIGLVDGTIDWLRYADPTTPLQPLVKDAESAIEAARRNVAANRPADFVRVSRGQTEPDDSNRATE</sequence>
<dbReference type="AlphaFoldDB" id="A0A5N6GVU8"/>
<feature type="compositionally biased region" description="Polar residues" evidence="1">
    <location>
        <begin position="1"/>
        <end position="30"/>
    </location>
</feature>
<dbReference type="EMBL" id="ML734624">
    <property type="protein sequence ID" value="KAB8244573.1"/>
    <property type="molecule type" value="Genomic_DNA"/>
</dbReference>
<feature type="transmembrane region" description="Helical" evidence="2">
    <location>
        <begin position="164"/>
        <end position="183"/>
    </location>
</feature>
<evidence type="ECO:0000256" key="2">
    <source>
        <dbReference type="SAM" id="Phobius"/>
    </source>
</evidence>
<evidence type="ECO:0000313" key="4">
    <source>
        <dbReference type="EMBL" id="KAB8244573.1"/>
    </source>
</evidence>
<reference evidence="4" key="1">
    <citation type="submission" date="2019-04" db="EMBL/GenBank/DDBJ databases">
        <title>Friends and foes A comparative genomics study of 23 Aspergillus species from section Flavi.</title>
        <authorList>
            <consortium name="DOE Joint Genome Institute"/>
            <person name="Kjaerbolling I."/>
            <person name="Vesth T."/>
            <person name="Frisvad J.C."/>
            <person name="Nybo J.L."/>
            <person name="Theobald S."/>
            <person name="Kildgaard S."/>
            <person name="Isbrandt T."/>
            <person name="Kuo A."/>
            <person name="Sato A."/>
            <person name="Lyhne E.K."/>
            <person name="Kogle M.E."/>
            <person name="Wiebenga A."/>
            <person name="Kun R.S."/>
            <person name="Lubbers R.J."/>
            <person name="Makela M.R."/>
            <person name="Barry K."/>
            <person name="Chovatia M."/>
            <person name="Clum A."/>
            <person name="Daum C."/>
            <person name="Haridas S."/>
            <person name="He G."/>
            <person name="LaButti K."/>
            <person name="Lipzen A."/>
            <person name="Mondo S."/>
            <person name="Riley R."/>
            <person name="Salamov A."/>
            <person name="Simmons B.A."/>
            <person name="Magnuson J.K."/>
            <person name="Henrissat B."/>
            <person name="Mortensen U.H."/>
            <person name="Larsen T.O."/>
            <person name="Devries R.P."/>
            <person name="Grigoriev I.V."/>
            <person name="Machida M."/>
            <person name="Baker S.E."/>
            <person name="Andersen M.R."/>
        </authorList>
    </citation>
    <scope>NUCLEOTIDE SEQUENCE [LARGE SCALE GENOMIC DNA]</scope>
    <source>
        <strain evidence="4">CBS 121.62</strain>
    </source>
</reference>
<proteinExistence type="predicted"/>
<organism evidence="4">
    <name type="scientific">Aspergillus flavus</name>
    <dbReference type="NCBI Taxonomy" id="5059"/>
    <lineage>
        <taxon>Eukaryota</taxon>
        <taxon>Fungi</taxon>
        <taxon>Dikarya</taxon>
        <taxon>Ascomycota</taxon>
        <taxon>Pezizomycotina</taxon>
        <taxon>Eurotiomycetes</taxon>
        <taxon>Eurotiomycetidae</taxon>
        <taxon>Eurotiales</taxon>
        <taxon>Aspergillaceae</taxon>
        <taxon>Aspergillus</taxon>
        <taxon>Aspergillus subgen. Circumdati</taxon>
    </lineage>
</organism>
<name>A0A5N6GVU8_ASPFL</name>
<keyword evidence="2" id="KW-0812">Transmembrane</keyword>
<dbReference type="InterPro" id="IPR041622">
    <property type="entry name" value="SLATT_fungi"/>
</dbReference>
<dbReference type="NCBIfam" id="NF033635">
    <property type="entry name" value="SLATT_fungal"/>
    <property type="match status" value="1"/>
</dbReference>
<dbReference type="PANTHER" id="PTHR38793:SF3">
    <property type="entry name" value="SMODS AND SLOG-ASSOCIATING 2TM EFFECTOR DOMAIN-CONTAINING PROTEIN"/>
    <property type="match status" value="1"/>
</dbReference>
<dbReference type="Pfam" id="PF18142">
    <property type="entry name" value="SLATT_fungal"/>
    <property type="match status" value="1"/>
</dbReference>
<feature type="domain" description="SMODS and SLOG-associating 2TM effector" evidence="3">
    <location>
        <begin position="125"/>
        <end position="235"/>
    </location>
</feature>
<accession>A0A5N6GVU8</accession>
<feature type="transmembrane region" description="Helical" evidence="2">
    <location>
        <begin position="131"/>
        <end position="152"/>
    </location>
</feature>
<feature type="region of interest" description="Disordered" evidence="1">
    <location>
        <begin position="245"/>
        <end position="264"/>
    </location>
</feature>
<gene>
    <name evidence="4" type="ORF">BDV35DRAFT_394696</name>
</gene>
<keyword evidence="2" id="KW-1133">Transmembrane helix</keyword>
<evidence type="ECO:0000256" key="1">
    <source>
        <dbReference type="SAM" id="MobiDB-lite"/>
    </source>
</evidence>
<feature type="region of interest" description="Disordered" evidence="1">
    <location>
        <begin position="1"/>
        <end position="53"/>
    </location>
</feature>
<evidence type="ECO:0000259" key="3">
    <source>
        <dbReference type="Pfam" id="PF18142"/>
    </source>
</evidence>